<dbReference type="HAMAP" id="MF_01659">
    <property type="entry name" value="MenD"/>
    <property type="match status" value="1"/>
</dbReference>
<dbReference type="UniPathway" id="UPA00995"/>
<dbReference type="InterPro" id="IPR011766">
    <property type="entry name" value="TPP_enzyme_TPP-bd"/>
</dbReference>
<dbReference type="GO" id="GO:0000287">
    <property type="term" value="F:magnesium ion binding"/>
    <property type="evidence" value="ECO:0007669"/>
    <property type="project" value="UniProtKB-UniRule"/>
</dbReference>
<proteinExistence type="inferred from homology"/>
<dbReference type="AlphaFoldDB" id="A3IP52"/>
<dbReference type="PANTHER" id="PTHR42916:SF1">
    <property type="entry name" value="PROTEIN PHYLLO, CHLOROPLASTIC"/>
    <property type="match status" value="1"/>
</dbReference>
<feature type="domain" description="Menaquinone biosynthesis protein MenD middle" evidence="9">
    <location>
        <begin position="225"/>
        <end position="413"/>
    </location>
</feature>
<dbReference type="OrthoDB" id="9791859at2"/>
<keyword evidence="1 6" id="KW-0808">Transferase</keyword>
<comment type="pathway">
    <text evidence="6">Cofactor biosynthesis; phylloquinone biosynthesis.</text>
</comment>
<dbReference type="NCBIfam" id="TIGR00173">
    <property type="entry name" value="menD"/>
    <property type="match status" value="1"/>
</dbReference>
<feature type="domain" description="Thiamine pyrophosphate enzyme TPP-binding" evidence="7">
    <location>
        <begin position="421"/>
        <end position="546"/>
    </location>
</feature>
<dbReference type="GO" id="GO:0030145">
    <property type="term" value="F:manganese ion binding"/>
    <property type="evidence" value="ECO:0007669"/>
    <property type="project" value="UniProtKB-UniRule"/>
</dbReference>
<dbReference type="PIRSF" id="PIRSF004983">
    <property type="entry name" value="MenD"/>
    <property type="match status" value="1"/>
</dbReference>
<dbReference type="GO" id="GO:0030976">
    <property type="term" value="F:thiamine pyrophosphate binding"/>
    <property type="evidence" value="ECO:0007669"/>
    <property type="project" value="UniProtKB-UniRule"/>
</dbReference>
<dbReference type="EMBL" id="AAXW01000012">
    <property type="protein sequence ID" value="EAZ91617.1"/>
    <property type="molecule type" value="Genomic_DNA"/>
</dbReference>
<dbReference type="Gene3D" id="3.40.50.1220">
    <property type="entry name" value="TPP-binding domain"/>
    <property type="match status" value="1"/>
</dbReference>
<dbReference type="InterPro" id="IPR032264">
    <property type="entry name" value="MenD_middle"/>
</dbReference>
<feature type="domain" description="Thiamine pyrophosphate enzyme N-terminal TPP-binding" evidence="8">
    <location>
        <begin position="14"/>
        <end position="126"/>
    </location>
</feature>
<name>A3IP52_9CHRO</name>
<comment type="subunit">
    <text evidence="6">Homodimer.</text>
</comment>
<evidence type="ECO:0000313" key="10">
    <source>
        <dbReference type="EMBL" id="EAZ91617.1"/>
    </source>
</evidence>
<keyword evidence="3 6" id="KW-0460">Magnesium</keyword>
<sequence>MHLDFRNINTLWSSIIAETLSRLGLTTAVICPGSRSTPLTLAFANHPHIETIPVLDERSAAFLALGIAKRTHLPVALICTSGTAGANFYPAVIEGKESQVPLLIFTADRPPELRNCHAGQTIDQVKLYGNYPNWYTELSLPSVEMKLLSYLRQTIITAWNHALVPYQGIVHLNCPFREPLAPIIEPNIANLYANINFDNFFVNIYQGNQEIASTDYLYNYLNHWLSQEKGIIIAGVFNSKHPSRYCKQIFRLSTLLNYPVLGEVLSPLRNYVQDFPNLINTYDILLRNNEVAAQLVPDVVIQIGEFPTSKQLRQWLINHQVKHWVIDSRSDSLDPLHNHTYHIRADIHHLNMEYDEKYKPQKVDLSYLNQWKKVNKIVNHNITANFDQTQDLIEAKLPFILSKSLPEETLIFIANSMPVRYAEFFWMPNKRQFMPYFNRGANGIEGTLSTALGIAYKARNSVLVTGDLALLHDTNGWLICQQFQGHLTIILINNNGGGIFEMLPISKEKSFFESYFATPQHIDFSQLCFTYNIEHILIKNWTQLKQLVNPLPSTGIRVLELQTDRKRDAIWLQNSLEKLSIIDDIET</sequence>
<dbReference type="GO" id="GO:0042372">
    <property type="term" value="P:phylloquinone biosynthetic process"/>
    <property type="evidence" value="ECO:0007669"/>
    <property type="project" value="UniProtKB-UniRule"/>
</dbReference>
<evidence type="ECO:0000256" key="1">
    <source>
        <dbReference type="ARBA" id="ARBA00022679"/>
    </source>
</evidence>
<comment type="caution">
    <text evidence="10">The sequence shown here is derived from an EMBL/GenBank/DDBJ whole genome shotgun (WGS) entry which is preliminary data.</text>
</comment>
<dbReference type="Pfam" id="PF16582">
    <property type="entry name" value="TPP_enzyme_M_2"/>
    <property type="match status" value="1"/>
</dbReference>
<dbReference type="UniPathway" id="UPA01057">
    <property type="reaction ID" value="UER00164"/>
</dbReference>
<keyword evidence="2 6" id="KW-0479">Metal-binding</keyword>
<evidence type="ECO:0000256" key="2">
    <source>
        <dbReference type="ARBA" id="ARBA00022723"/>
    </source>
</evidence>
<evidence type="ECO:0000256" key="3">
    <source>
        <dbReference type="ARBA" id="ARBA00022842"/>
    </source>
</evidence>
<dbReference type="RefSeq" id="WP_008275173.1">
    <property type="nucleotide sequence ID" value="NZ_AAXW01000012.1"/>
</dbReference>
<gene>
    <name evidence="6" type="primary">menD</name>
    <name evidence="10" type="ORF">CY0110_25838</name>
</gene>
<dbReference type="InterPro" id="IPR029061">
    <property type="entry name" value="THDP-binding"/>
</dbReference>
<dbReference type="GO" id="GO:0009234">
    <property type="term" value="P:menaquinone biosynthetic process"/>
    <property type="evidence" value="ECO:0007669"/>
    <property type="project" value="InterPro"/>
</dbReference>
<organism evidence="10 11">
    <name type="scientific">Crocosphaera chwakensis CCY0110</name>
    <dbReference type="NCBI Taxonomy" id="391612"/>
    <lineage>
        <taxon>Bacteria</taxon>
        <taxon>Bacillati</taxon>
        <taxon>Cyanobacteriota</taxon>
        <taxon>Cyanophyceae</taxon>
        <taxon>Oscillatoriophycideae</taxon>
        <taxon>Chroococcales</taxon>
        <taxon>Aphanothecaceae</taxon>
        <taxon>Crocosphaera</taxon>
        <taxon>Crocosphaera chwakensis</taxon>
    </lineage>
</organism>
<comment type="pathway">
    <text evidence="6">Quinol/quinone metabolism; 1,4-dihydroxy-2-naphthoate biosynthesis; 1,4-dihydroxy-2-naphthoate from chorismate: step 2/7.</text>
</comment>
<dbReference type="SUPFAM" id="SSF52518">
    <property type="entry name" value="Thiamin diphosphate-binding fold (THDP-binding)"/>
    <property type="match status" value="2"/>
</dbReference>
<comment type="similarity">
    <text evidence="6">Belongs to the TPP enzyme family. MenD subfamily.</text>
</comment>
<dbReference type="Proteomes" id="UP000003781">
    <property type="component" value="Unassembled WGS sequence"/>
</dbReference>
<dbReference type="InterPro" id="IPR004433">
    <property type="entry name" value="MenaQ_synth_MenD"/>
</dbReference>
<protein>
    <recommendedName>
        <fullName evidence="6">2-succinyl-5-enolpyruvyl-6-hydroxy-3-cyclohexene-1-carboxylate synthase</fullName>
        <shortName evidence="6">SEPHCHC synthase</shortName>
        <ecNumber evidence="6">2.2.1.9</ecNumber>
    </recommendedName>
</protein>
<evidence type="ECO:0000313" key="11">
    <source>
        <dbReference type="Proteomes" id="UP000003781"/>
    </source>
</evidence>
<comment type="cofactor">
    <cofactor evidence="6">
        <name>Mg(2+)</name>
        <dbReference type="ChEBI" id="CHEBI:18420"/>
    </cofactor>
    <cofactor evidence="6">
        <name>Mn(2+)</name>
        <dbReference type="ChEBI" id="CHEBI:29035"/>
    </cofactor>
</comment>
<keyword evidence="11" id="KW-1185">Reference proteome</keyword>
<comment type="function">
    <text evidence="6">Catalyzes the thiamine diphosphate-dependent decarboxylation of 2-oxoglutarate and the subsequent addition of the resulting succinic semialdehyde-thiamine pyrophosphate anion to isochorismate to yield 2-succinyl-5-enolpyruvyl-6-hydroxy-3-cyclohexene-1-carboxylate (SEPHCHC).</text>
</comment>
<evidence type="ECO:0000256" key="4">
    <source>
        <dbReference type="ARBA" id="ARBA00023052"/>
    </source>
</evidence>
<dbReference type="GO" id="GO:0070204">
    <property type="term" value="F:2-succinyl-5-enolpyruvyl-6-hydroxy-3-cyclohexene-1-carboxylic-acid synthase activity"/>
    <property type="evidence" value="ECO:0007669"/>
    <property type="project" value="UniProtKB-UniRule"/>
</dbReference>
<dbReference type="InterPro" id="IPR012001">
    <property type="entry name" value="Thiamin_PyroP_enz_TPP-bd_dom"/>
</dbReference>
<evidence type="ECO:0000256" key="5">
    <source>
        <dbReference type="ARBA" id="ARBA00023211"/>
    </source>
</evidence>
<reference evidence="10 11" key="1">
    <citation type="submission" date="2007-03" db="EMBL/GenBank/DDBJ databases">
        <authorList>
            <person name="Stal L."/>
            <person name="Ferriera S."/>
            <person name="Johnson J."/>
            <person name="Kravitz S."/>
            <person name="Beeson K."/>
            <person name="Sutton G."/>
            <person name="Rogers Y.-H."/>
            <person name="Friedman R."/>
            <person name="Frazier M."/>
            <person name="Venter J.C."/>
        </authorList>
    </citation>
    <scope>NUCLEOTIDE SEQUENCE [LARGE SCALE GENOMIC DNA]</scope>
    <source>
        <strain evidence="10 11">CCY0110</strain>
    </source>
</reference>
<keyword evidence="4 6" id="KW-0786">Thiamine pyrophosphate</keyword>
<dbReference type="PANTHER" id="PTHR42916">
    <property type="entry name" value="2-SUCCINYL-5-ENOLPYRUVYL-6-HYDROXY-3-CYCLOHEXENE-1-CARBOXYLATE SYNTHASE"/>
    <property type="match status" value="1"/>
</dbReference>
<dbReference type="EC" id="2.2.1.9" evidence="6"/>
<evidence type="ECO:0000256" key="6">
    <source>
        <dbReference type="HAMAP-Rule" id="MF_01659"/>
    </source>
</evidence>
<accession>A3IP52</accession>
<dbReference type="CDD" id="cd07037">
    <property type="entry name" value="TPP_PYR_MenD"/>
    <property type="match status" value="1"/>
</dbReference>
<dbReference type="Pfam" id="PF02776">
    <property type="entry name" value="TPP_enzyme_N"/>
    <property type="match status" value="1"/>
</dbReference>
<evidence type="ECO:0000259" key="9">
    <source>
        <dbReference type="Pfam" id="PF16582"/>
    </source>
</evidence>
<evidence type="ECO:0000259" key="7">
    <source>
        <dbReference type="Pfam" id="PF02775"/>
    </source>
</evidence>
<keyword evidence="5 6" id="KW-0464">Manganese</keyword>
<comment type="catalytic activity">
    <reaction evidence="6">
        <text>isochorismate + 2-oxoglutarate + H(+) = 5-enolpyruvoyl-6-hydroxy-2-succinyl-cyclohex-3-ene-1-carboxylate + CO2</text>
        <dbReference type="Rhea" id="RHEA:25593"/>
        <dbReference type="ChEBI" id="CHEBI:15378"/>
        <dbReference type="ChEBI" id="CHEBI:16526"/>
        <dbReference type="ChEBI" id="CHEBI:16810"/>
        <dbReference type="ChEBI" id="CHEBI:29780"/>
        <dbReference type="ChEBI" id="CHEBI:58818"/>
        <dbReference type="EC" id="2.2.1.9"/>
    </reaction>
</comment>
<dbReference type="eggNOG" id="COG1165">
    <property type="taxonomic scope" value="Bacteria"/>
</dbReference>
<dbReference type="CDD" id="cd02009">
    <property type="entry name" value="TPP_SHCHC_synthase"/>
    <property type="match status" value="1"/>
</dbReference>
<dbReference type="Gene3D" id="3.40.50.970">
    <property type="match status" value="2"/>
</dbReference>
<comment type="cofactor">
    <cofactor evidence="6">
        <name>thiamine diphosphate</name>
        <dbReference type="ChEBI" id="CHEBI:58937"/>
    </cofactor>
    <text evidence="6">Binds 1 thiamine pyrophosphate per subunit.</text>
</comment>
<evidence type="ECO:0000259" key="8">
    <source>
        <dbReference type="Pfam" id="PF02776"/>
    </source>
</evidence>
<dbReference type="Pfam" id="PF02775">
    <property type="entry name" value="TPP_enzyme_C"/>
    <property type="match status" value="1"/>
</dbReference>